<protein>
    <recommendedName>
        <fullName evidence="4">Sel1 repeat family protein</fullName>
    </recommendedName>
</protein>
<dbReference type="InterPro" id="IPR011990">
    <property type="entry name" value="TPR-like_helical_dom_sf"/>
</dbReference>
<evidence type="ECO:0000313" key="3">
    <source>
        <dbReference type="Proteomes" id="UP000572680"/>
    </source>
</evidence>
<dbReference type="AlphaFoldDB" id="A0A7W3LWQ5"/>
<evidence type="ECO:0008006" key="4">
    <source>
        <dbReference type="Google" id="ProtNLM"/>
    </source>
</evidence>
<dbReference type="EMBL" id="JACJIA010000012">
    <property type="protein sequence ID" value="MBA8955714.1"/>
    <property type="molecule type" value="Genomic_DNA"/>
</dbReference>
<proteinExistence type="predicted"/>
<name>A0A7W3LWQ5_ACTNM</name>
<dbReference type="InterPro" id="IPR006597">
    <property type="entry name" value="Sel1-like"/>
</dbReference>
<dbReference type="SUPFAM" id="SSF81901">
    <property type="entry name" value="HCP-like"/>
    <property type="match status" value="1"/>
</dbReference>
<accession>A0A7W3LWQ5</accession>
<evidence type="ECO:0000313" key="2">
    <source>
        <dbReference type="EMBL" id="MBA8955714.1"/>
    </source>
</evidence>
<organism evidence="2 3">
    <name type="scientific">Actinomadura namibiensis</name>
    <dbReference type="NCBI Taxonomy" id="182080"/>
    <lineage>
        <taxon>Bacteria</taxon>
        <taxon>Bacillati</taxon>
        <taxon>Actinomycetota</taxon>
        <taxon>Actinomycetes</taxon>
        <taxon>Streptosporangiales</taxon>
        <taxon>Thermomonosporaceae</taxon>
        <taxon>Actinomadura</taxon>
    </lineage>
</organism>
<dbReference type="RefSeq" id="WP_182847669.1">
    <property type="nucleotide sequence ID" value="NZ_JACJIA010000012.1"/>
</dbReference>
<feature type="compositionally biased region" description="Pro residues" evidence="1">
    <location>
        <begin position="125"/>
        <end position="140"/>
    </location>
</feature>
<dbReference type="SMART" id="SM00671">
    <property type="entry name" value="SEL1"/>
    <property type="match status" value="3"/>
</dbReference>
<dbReference type="Proteomes" id="UP000572680">
    <property type="component" value="Unassembled WGS sequence"/>
</dbReference>
<keyword evidence="3" id="KW-1185">Reference proteome</keyword>
<reference evidence="2 3" key="1">
    <citation type="submission" date="2020-08" db="EMBL/GenBank/DDBJ databases">
        <title>Genomic Encyclopedia of Type Strains, Phase IV (KMG-IV): sequencing the most valuable type-strain genomes for metagenomic binning, comparative biology and taxonomic classification.</title>
        <authorList>
            <person name="Goeker M."/>
        </authorList>
    </citation>
    <scope>NUCLEOTIDE SEQUENCE [LARGE SCALE GENOMIC DNA]</scope>
    <source>
        <strain evidence="2 3">DSM 44197</strain>
    </source>
</reference>
<feature type="compositionally biased region" description="Gly residues" evidence="1">
    <location>
        <begin position="184"/>
        <end position="196"/>
    </location>
</feature>
<sequence>MAENEHPSAVVQGFVDALVEARAAVEDPSYARMEEVSLRLKRERDRRAADAEPLVSLVAESTTNDILLGKRGSLPKWRWTVSYLVVLRTIAVQDGIDPDAGVGTLAEWKQRYDAARAALRQAPGPSSPAPPPAGAAPPPGVSGSAVPGRPPGNAPRPPRLPGAVPAGPAPDQAGGRDDMPPGGGPARSGGPSGAVGSGVARDAAPTARSGVGTVEIVDTFGPRAGVVPPPEPTLTLRRYVRAYGRTGMRLLRNAEDGDPEARYRLAVLLACDDRPSESAYWSQRAAEAGHAGARGLADDADVPYFARGAVAAYRIGLRYESAEMIRAAVLFFERAAANGHVEAAYRAGLHHVQSGELWLGYELFRRAAANGHPCARHELDVAAFAEADITRRP</sequence>
<feature type="compositionally biased region" description="Pro residues" evidence="1">
    <location>
        <begin position="148"/>
        <end position="160"/>
    </location>
</feature>
<evidence type="ECO:0000256" key="1">
    <source>
        <dbReference type="SAM" id="MobiDB-lite"/>
    </source>
</evidence>
<feature type="region of interest" description="Disordered" evidence="1">
    <location>
        <begin position="119"/>
        <end position="209"/>
    </location>
</feature>
<comment type="caution">
    <text evidence="2">The sequence shown here is derived from an EMBL/GenBank/DDBJ whole genome shotgun (WGS) entry which is preliminary data.</text>
</comment>
<gene>
    <name evidence="2" type="ORF">HNR61_007390</name>
</gene>
<dbReference type="Gene3D" id="1.25.40.10">
    <property type="entry name" value="Tetratricopeptide repeat domain"/>
    <property type="match status" value="1"/>
</dbReference>